<dbReference type="InterPro" id="IPR013783">
    <property type="entry name" value="Ig-like_fold"/>
</dbReference>
<dbReference type="PANTHER" id="PTHR12080:SF18">
    <property type="entry name" value="SLAM FAMILY MEMBER 9"/>
    <property type="match status" value="1"/>
</dbReference>
<evidence type="ECO:0000256" key="1">
    <source>
        <dbReference type="ARBA" id="ARBA00004370"/>
    </source>
</evidence>
<dbReference type="PANTHER" id="PTHR12080">
    <property type="entry name" value="SIGNALING LYMPHOCYTIC ACTIVATION MOLECULE"/>
    <property type="match status" value="1"/>
</dbReference>
<dbReference type="InterPro" id="IPR003599">
    <property type="entry name" value="Ig_sub"/>
</dbReference>
<dbReference type="SMART" id="SM00409">
    <property type="entry name" value="IG"/>
    <property type="match status" value="1"/>
</dbReference>
<dbReference type="PROSITE" id="PS50835">
    <property type="entry name" value="IG_LIKE"/>
    <property type="match status" value="1"/>
</dbReference>
<dbReference type="Proteomes" id="UP000694553">
    <property type="component" value="Unassembled WGS sequence"/>
</dbReference>
<evidence type="ECO:0000256" key="2">
    <source>
        <dbReference type="ARBA" id="ARBA00022729"/>
    </source>
</evidence>
<dbReference type="InterPro" id="IPR036179">
    <property type="entry name" value="Ig-like_dom_sf"/>
</dbReference>
<comment type="subcellular location">
    <subcellularLocation>
        <location evidence="1">Membrane</location>
    </subcellularLocation>
</comment>
<accession>A0A8U7NSD2</accession>
<evidence type="ECO:0000313" key="5">
    <source>
        <dbReference type="Ensembl" id="ENSCMUP00000007273.2"/>
    </source>
</evidence>
<protein>
    <submittedName>
        <fullName evidence="5">SLAM family member 8</fullName>
    </submittedName>
</protein>
<reference evidence="5" key="3">
    <citation type="submission" date="2025-09" db="UniProtKB">
        <authorList>
            <consortium name="Ensembl"/>
        </authorList>
    </citation>
    <scope>IDENTIFICATION</scope>
</reference>
<dbReference type="InterPro" id="IPR015631">
    <property type="entry name" value="CD2/SLAM_rcpt"/>
</dbReference>
<keyword evidence="4" id="KW-0325">Glycoprotein</keyword>
<dbReference type="AlphaFoldDB" id="A0A8C3GVC5"/>
<keyword evidence="6" id="KW-1185">Reference proteome</keyword>
<dbReference type="SUPFAM" id="SSF48726">
    <property type="entry name" value="Immunoglobulin"/>
    <property type="match status" value="1"/>
</dbReference>
<dbReference type="GO" id="GO:0009897">
    <property type="term" value="C:external side of plasma membrane"/>
    <property type="evidence" value="ECO:0007669"/>
    <property type="project" value="TreeGrafter"/>
</dbReference>
<name>A0A8C3GVC5_CORMO</name>
<organism evidence="5 6">
    <name type="scientific">Corvus moneduloides</name>
    <name type="common">New Caledonian crow</name>
    <dbReference type="NCBI Taxonomy" id="1196302"/>
    <lineage>
        <taxon>Eukaryota</taxon>
        <taxon>Metazoa</taxon>
        <taxon>Chordata</taxon>
        <taxon>Craniata</taxon>
        <taxon>Vertebrata</taxon>
        <taxon>Euteleostomi</taxon>
        <taxon>Archelosauria</taxon>
        <taxon>Archosauria</taxon>
        <taxon>Dinosauria</taxon>
        <taxon>Saurischia</taxon>
        <taxon>Theropoda</taxon>
        <taxon>Coelurosauria</taxon>
        <taxon>Aves</taxon>
        <taxon>Neognathae</taxon>
        <taxon>Neoaves</taxon>
        <taxon>Telluraves</taxon>
        <taxon>Australaves</taxon>
        <taxon>Passeriformes</taxon>
        <taxon>Corvoidea</taxon>
        <taxon>Corvidae</taxon>
        <taxon>Corvus</taxon>
    </lineage>
</organism>
<keyword evidence="3" id="KW-0472">Membrane</keyword>
<evidence type="ECO:0000313" key="6">
    <source>
        <dbReference type="Proteomes" id="UP000694553"/>
    </source>
</evidence>
<dbReference type="Ensembl" id="ENSCMUT00000007856.2">
    <property type="protein sequence ID" value="ENSCMUP00000007273.2"/>
    <property type="gene ID" value="ENSCMUG00000004795.2"/>
</dbReference>
<dbReference type="GO" id="GO:0042110">
    <property type="term" value="P:T cell activation"/>
    <property type="evidence" value="ECO:0007669"/>
    <property type="project" value="TreeGrafter"/>
</dbReference>
<accession>A0A8C3GVC5</accession>
<reference evidence="6" key="1">
    <citation type="submission" date="2019-10" db="EMBL/GenBank/DDBJ databases">
        <title>Corvus moneduloides (New Caledonian crow) genome, bCorMon1, primary haplotype.</title>
        <authorList>
            <person name="Rutz C."/>
            <person name="Fungtammasan C."/>
            <person name="Mountcastle J."/>
            <person name="Formenti G."/>
            <person name="Chow W."/>
            <person name="Howe K."/>
            <person name="Steele M.P."/>
            <person name="Fernandes J."/>
            <person name="Gilbert M.T.P."/>
            <person name="Fedrigo O."/>
            <person name="Jarvis E.D."/>
            <person name="Gemmell N."/>
        </authorList>
    </citation>
    <scope>NUCLEOTIDE SEQUENCE [LARGE SCALE GENOMIC DNA]</scope>
</reference>
<evidence type="ECO:0000256" key="4">
    <source>
        <dbReference type="ARBA" id="ARBA00023180"/>
    </source>
</evidence>
<reference evidence="5" key="2">
    <citation type="submission" date="2025-08" db="UniProtKB">
        <authorList>
            <consortium name="Ensembl"/>
        </authorList>
    </citation>
    <scope>IDENTIFICATION</scope>
</reference>
<dbReference type="Gene3D" id="2.60.40.10">
    <property type="entry name" value="Immunoglobulins"/>
    <property type="match status" value="2"/>
</dbReference>
<evidence type="ECO:0000256" key="3">
    <source>
        <dbReference type="ARBA" id="ARBA00023136"/>
    </source>
</evidence>
<gene>
    <name evidence="5" type="primary">SLAMF8</name>
</gene>
<sequence length="324" mass="35731">MAPGPVLNLLFLLLLRAAGLAWPQEAQPSEVTGAVGGVAFLNSHTSLNPSKYSQIHWRWKNQVKIAIQRRGEKAEYPQSLLKERLELFENYTLKISHLRVGDSSEYRLYLEDDSGKENVERVLLKVYDLVPKPNVSAVTNGDSQRCDAILNCSVALQEVTYEWIPPQKLPMKGDPVLRVSFDPEVETYVCKVSNPVSSNNASLTYRHPCSWTGTATAAQSCGEGWPCLWNVPGVALGGTWGLSKRFPELFGLGKSSQSIDPRWGRSHLVIQRNLQGSLGHLQGSLGHLQGSLGHLQGWPLQPSLGSPSQGLAALSRRDFPKYPP</sequence>
<dbReference type="InterPro" id="IPR007110">
    <property type="entry name" value="Ig-like_dom"/>
</dbReference>
<proteinExistence type="predicted"/>
<keyword evidence="2" id="KW-0732">Signal</keyword>